<reference evidence="1 2" key="1">
    <citation type="submission" date="2011-06" db="EMBL/GenBank/DDBJ databases">
        <authorList>
            <person name="Muzny D."/>
            <person name="Qin X."/>
            <person name="Deng J."/>
            <person name="Jiang H."/>
            <person name="Liu Y."/>
            <person name="Qu J."/>
            <person name="Song X.-Z."/>
            <person name="Zhang L."/>
            <person name="Thornton R."/>
            <person name="Coyle M."/>
            <person name="Francisco L."/>
            <person name="Jackson L."/>
            <person name="Javaid M."/>
            <person name="Korchina V."/>
            <person name="Kovar C."/>
            <person name="Mata R."/>
            <person name="Mathew T."/>
            <person name="Ngo R."/>
            <person name="Nguyen L."/>
            <person name="Nguyen N."/>
            <person name="Okwuonu G."/>
            <person name="Ongeri F."/>
            <person name="Pham C."/>
            <person name="Simmons D."/>
            <person name="Wilczek-Boney K."/>
            <person name="Hale W."/>
            <person name="Jakkamsetti A."/>
            <person name="Pham P."/>
            <person name="Ruth R."/>
            <person name="San Lucas F."/>
            <person name="Warren J."/>
            <person name="Zhang J."/>
            <person name="Zhao Z."/>
            <person name="Zhou C."/>
            <person name="Zhu D."/>
            <person name="Lee S."/>
            <person name="Bess C."/>
            <person name="Blankenburg K."/>
            <person name="Forbes L."/>
            <person name="Fu Q."/>
            <person name="Gubbala S."/>
            <person name="Hirani K."/>
            <person name="Jayaseelan J.C."/>
            <person name="Lara F."/>
            <person name="Munidasa M."/>
            <person name="Palculict T."/>
            <person name="Patil S."/>
            <person name="Pu L.-L."/>
            <person name="Saada N."/>
            <person name="Tang L."/>
            <person name="Weissenberger G."/>
            <person name="Zhu Y."/>
            <person name="Hemphill L."/>
            <person name="Shang Y."/>
            <person name="Youmans B."/>
            <person name="Ayvaz T."/>
            <person name="Ross M."/>
            <person name="Santibanez J."/>
            <person name="Aqrawi P."/>
            <person name="Gross S."/>
            <person name="Joshi V."/>
            <person name="Fowler G."/>
            <person name="Nazareth L."/>
            <person name="Reid J."/>
            <person name="Worley K."/>
            <person name="Petrosino J."/>
            <person name="Highlander S."/>
            <person name="Gibbs R."/>
        </authorList>
    </citation>
    <scope>NUCLEOTIDE SEQUENCE [LARGE SCALE GENOMIC DNA]</scope>
    <source>
        <strain evidence="1 2">9715</strain>
    </source>
</reference>
<evidence type="ECO:0000313" key="2">
    <source>
        <dbReference type="Proteomes" id="UP000005336"/>
    </source>
</evidence>
<dbReference type="EMBL" id="AGAZ01000040">
    <property type="protein sequence ID" value="EGZ47446.1"/>
    <property type="molecule type" value="Genomic_DNA"/>
</dbReference>
<dbReference type="AlphaFoldDB" id="G4CPT9"/>
<accession>G4CPT9</accession>
<keyword evidence="2" id="KW-1185">Reference proteome</keyword>
<dbReference type="Proteomes" id="UP000005336">
    <property type="component" value="Unassembled WGS sequence"/>
</dbReference>
<comment type="caution">
    <text evidence="1">The sequence shown here is derived from an EMBL/GenBank/DDBJ whole genome shotgun (WGS) entry which is preliminary data.</text>
</comment>
<evidence type="ECO:0000313" key="1">
    <source>
        <dbReference type="EMBL" id="EGZ47446.1"/>
    </source>
</evidence>
<gene>
    <name evidence="1" type="ORF">HMPREF9370_1099</name>
</gene>
<organism evidence="1 2">
    <name type="scientific">Neisseria wadsworthii 9715</name>
    <dbReference type="NCBI Taxonomy" id="1030841"/>
    <lineage>
        <taxon>Bacteria</taxon>
        <taxon>Pseudomonadati</taxon>
        <taxon>Pseudomonadota</taxon>
        <taxon>Betaproteobacteria</taxon>
        <taxon>Neisseriales</taxon>
        <taxon>Neisseriaceae</taxon>
        <taxon>Neisseria</taxon>
    </lineage>
</organism>
<proteinExistence type="predicted"/>
<dbReference type="HOGENOM" id="CLU_3273333_0_0_4"/>
<sequence length="41" mass="4918">MFHDYLLRLNRINEFSRMVYKQNNACLKGFRQAFCGVRSCS</sequence>
<protein>
    <submittedName>
        <fullName evidence="1">Uncharacterized protein</fullName>
    </submittedName>
</protein>
<name>G4CPT9_9NEIS</name>